<comment type="similarity">
    <text evidence="1">Belongs to the bacterial solute-binding protein 5 family.</text>
</comment>
<dbReference type="InterPro" id="IPR030678">
    <property type="entry name" value="Peptide/Ni-bd"/>
</dbReference>
<evidence type="ECO:0000256" key="2">
    <source>
        <dbReference type="ARBA" id="ARBA00022448"/>
    </source>
</evidence>
<dbReference type="EMBL" id="CP073720">
    <property type="protein sequence ID" value="UWP85369.1"/>
    <property type="molecule type" value="Genomic_DNA"/>
</dbReference>
<dbReference type="Gene3D" id="3.40.190.10">
    <property type="entry name" value="Periplasmic binding protein-like II"/>
    <property type="match status" value="1"/>
</dbReference>
<feature type="chain" id="PRO_5045307105" evidence="4">
    <location>
        <begin position="19"/>
        <end position="532"/>
    </location>
</feature>
<dbReference type="InterPro" id="IPR039424">
    <property type="entry name" value="SBP_5"/>
</dbReference>
<sequence>MKRRLAALLCTVALFASACGGTASPQGQAGGAGDTLIIGGPLEPRTLNPAVQSGMVTALPGAQLFASPIRYGKDFTPLPYLAKSWEFSADQLSLTLHLVSGATFHDGTPITSADVAFSLETVKKYHSFGTAMFGSVSSVETPDKETAVIKLSKPTPALLLSMSPALLPIIPKHVYGDGQDLAKHPRNVKDVVGSGPFKLKEFTAGNRIVLERNDSFFLQDRAKLKQLIVKFYPNSAATTTALEAGEIGMEISYDPVDAARLAKNSKLTVATSGYEAAGALNWLELNTKNQYLKDLKVRQAVAHAVDVDFIVNQLHSGIPEVAPGPIHPGSPFFSKDLVSYNHDTAKAAALLDEAGFPAKAGGTRFSLRIDYNPGNDVTGKNVAEAIASQLGKVGIKVEVRNAPDFATWSERVSKYDFDLTVDTVYNWGDPTIGVSRTYVCDNIKPGVVWVNMAQYCNPAVDQLFASAAQEMDVEKRKQLYRDVQRQITTDLPVVYIETQPIVNIYSKAYTGMPDGIWGAMAPLLEATGTQAG</sequence>
<dbReference type="SUPFAM" id="SSF53850">
    <property type="entry name" value="Periplasmic binding protein-like II"/>
    <property type="match status" value="1"/>
</dbReference>
<dbReference type="InterPro" id="IPR000914">
    <property type="entry name" value="SBP_5_dom"/>
</dbReference>
<protein>
    <submittedName>
        <fullName evidence="6">ABC transporter substrate-binding protein</fullName>
    </submittedName>
</protein>
<dbReference type="CDD" id="cd08517">
    <property type="entry name" value="PBP2_NikA_DppA_OppA_like_13"/>
    <property type="match status" value="1"/>
</dbReference>
<organism evidence="6 7">
    <name type="scientific">Dactylosporangium fulvum</name>
    <dbReference type="NCBI Taxonomy" id="53359"/>
    <lineage>
        <taxon>Bacteria</taxon>
        <taxon>Bacillati</taxon>
        <taxon>Actinomycetota</taxon>
        <taxon>Actinomycetes</taxon>
        <taxon>Micromonosporales</taxon>
        <taxon>Micromonosporaceae</taxon>
        <taxon>Dactylosporangium</taxon>
    </lineage>
</organism>
<dbReference type="PANTHER" id="PTHR30290">
    <property type="entry name" value="PERIPLASMIC BINDING COMPONENT OF ABC TRANSPORTER"/>
    <property type="match status" value="1"/>
</dbReference>
<dbReference type="Proteomes" id="UP001059617">
    <property type="component" value="Chromosome"/>
</dbReference>
<proteinExistence type="inferred from homology"/>
<evidence type="ECO:0000313" key="7">
    <source>
        <dbReference type="Proteomes" id="UP001059617"/>
    </source>
</evidence>
<dbReference type="Pfam" id="PF00496">
    <property type="entry name" value="SBP_bac_5"/>
    <property type="match status" value="1"/>
</dbReference>
<dbReference type="PANTHER" id="PTHR30290:SF9">
    <property type="entry name" value="OLIGOPEPTIDE-BINDING PROTEIN APPA"/>
    <property type="match status" value="1"/>
</dbReference>
<dbReference type="Gene3D" id="3.10.105.10">
    <property type="entry name" value="Dipeptide-binding Protein, Domain 3"/>
    <property type="match status" value="1"/>
</dbReference>
<evidence type="ECO:0000256" key="4">
    <source>
        <dbReference type="SAM" id="SignalP"/>
    </source>
</evidence>
<evidence type="ECO:0000259" key="5">
    <source>
        <dbReference type="Pfam" id="PF00496"/>
    </source>
</evidence>
<feature type="signal peptide" evidence="4">
    <location>
        <begin position="1"/>
        <end position="18"/>
    </location>
</feature>
<dbReference type="PROSITE" id="PS51257">
    <property type="entry name" value="PROKAR_LIPOPROTEIN"/>
    <property type="match status" value="1"/>
</dbReference>
<dbReference type="Gene3D" id="3.90.76.10">
    <property type="entry name" value="Dipeptide-binding Protein, Domain 1"/>
    <property type="match status" value="1"/>
</dbReference>
<keyword evidence="7" id="KW-1185">Reference proteome</keyword>
<keyword evidence="2" id="KW-0813">Transport</keyword>
<keyword evidence="3 4" id="KW-0732">Signal</keyword>
<evidence type="ECO:0000256" key="1">
    <source>
        <dbReference type="ARBA" id="ARBA00005695"/>
    </source>
</evidence>
<evidence type="ECO:0000313" key="6">
    <source>
        <dbReference type="EMBL" id="UWP85369.1"/>
    </source>
</evidence>
<reference evidence="6" key="2">
    <citation type="submission" date="2022-09" db="EMBL/GenBank/DDBJ databases">
        <title>Biosynthetic gene clusters of Dactylosporangioum fulvum.</title>
        <authorList>
            <person name="Caradec T."/>
        </authorList>
    </citation>
    <scope>NUCLEOTIDE SEQUENCE</scope>
    <source>
        <strain evidence="6">NRRL B-16292</strain>
    </source>
</reference>
<accession>A0ABY5W815</accession>
<evidence type="ECO:0000256" key="3">
    <source>
        <dbReference type="ARBA" id="ARBA00022729"/>
    </source>
</evidence>
<dbReference type="PIRSF" id="PIRSF002741">
    <property type="entry name" value="MppA"/>
    <property type="match status" value="1"/>
</dbReference>
<gene>
    <name evidence="6" type="ORF">Dfulv_14490</name>
</gene>
<dbReference type="RefSeq" id="WP_259863476.1">
    <property type="nucleotide sequence ID" value="NZ_BAAAST010000020.1"/>
</dbReference>
<name>A0ABY5W815_9ACTN</name>
<reference evidence="6" key="1">
    <citation type="submission" date="2021-04" db="EMBL/GenBank/DDBJ databases">
        <authorList>
            <person name="Hartkoorn R.C."/>
            <person name="Beaudoing E."/>
            <person name="Hot D."/>
        </authorList>
    </citation>
    <scope>NUCLEOTIDE SEQUENCE</scope>
    <source>
        <strain evidence="6">NRRL B-16292</strain>
    </source>
</reference>
<feature type="domain" description="Solute-binding protein family 5" evidence="5">
    <location>
        <begin position="77"/>
        <end position="434"/>
    </location>
</feature>